<keyword evidence="3" id="KW-1185">Reference proteome</keyword>
<dbReference type="Proteomes" id="UP001150266">
    <property type="component" value="Unassembled WGS sequence"/>
</dbReference>
<dbReference type="EMBL" id="JAOTPV010000012">
    <property type="protein sequence ID" value="KAJ4476241.1"/>
    <property type="molecule type" value="Genomic_DNA"/>
</dbReference>
<keyword evidence="1" id="KW-1133">Transmembrane helix</keyword>
<keyword evidence="1" id="KW-0472">Membrane</keyword>
<feature type="transmembrane region" description="Helical" evidence="1">
    <location>
        <begin position="62"/>
        <end position="85"/>
    </location>
</feature>
<reference evidence="2" key="1">
    <citation type="submission" date="2022-08" db="EMBL/GenBank/DDBJ databases">
        <title>A Global Phylogenomic Analysis of the Shiitake Genus Lentinula.</title>
        <authorList>
            <consortium name="DOE Joint Genome Institute"/>
            <person name="Sierra-Patev S."/>
            <person name="Min B."/>
            <person name="Naranjo-Ortiz M."/>
            <person name="Looney B."/>
            <person name="Konkel Z."/>
            <person name="Slot J.C."/>
            <person name="Sakamoto Y."/>
            <person name="Steenwyk J.L."/>
            <person name="Rokas A."/>
            <person name="Carro J."/>
            <person name="Camarero S."/>
            <person name="Ferreira P."/>
            <person name="Molpeceres G."/>
            <person name="Ruiz-Duenas F.J."/>
            <person name="Serrano A."/>
            <person name="Henrissat B."/>
            <person name="Drula E."/>
            <person name="Hughes K.W."/>
            <person name="Mata J.L."/>
            <person name="Ishikawa N.K."/>
            <person name="Vargas-Isla R."/>
            <person name="Ushijima S."/>
            <person name="Smith C.A."/>
            <person name="Ahrendt S."/>
            <person name="Andreopoulos W."/>
            <person name="He G."/>
            <person name="Labutti K."/>
            <person name="Lipzen A."/>
            <person name="Ng V."/>
            <person name="Riley R."/>
            <person name="Sandor L."/>
            <person name="Barry K."/>
            <person name="Martinez A.T."/>
            <person name="Xiao Y."/>
            <person name="Gibbons J.G."/>
            <person name="Terashima K."/>
            <person name="Grigoriev I.V."/>
            <person name="Hibbett D.S."/>
        </authorList>
    </citation>
    <scope>NUCLEOTIDE SEQUENCE</scope>
    <source>
        <strain evidence="2">JLM2183</strain>
    </source>
</reference>
<evidence type="ECO:0000256" key="1">
    <source>
        <dbReference type="SAM" id="Phobius"/>
    </source>
</evidence>
<sequence length="91" mass="10118">MLETKNFSKFPSSTPYKIITISVCGIFLTFDLAELKGKLDTAPVSDRIISQSESSTNSNRPVMFFVVMSCLLQLCLSNIAIFFCLHSVLSM</sequence>
<dbReference type="AlphaFoldDB" id="A0A9W9A8K0"/>
<organism evidence="2 3">
    <name type="scientific">Lentinula aciculospora</name>
    <dbReference type="NCBI Taxonomy" id="153920"/>
    <lineage>
        <taxon>Eukaryota</taxon>
        <taxon>Fungi</taxon>
        <taxon>Dikarya</taxon>
        <taxon>Basidiomycota</taxon>
        <taxon>Agaricomycotina</taxon>
        <taxon>Agaricomycetes</taxon>
        <taxon>Agaricomycetidae</taxon>
        <taxon>Agaricales</taxon>
        <taxon>Marasmiineae</taxon>
        <taxon>Omphalotaceae</taxon>
        <taxon>Lentinula</taxon>
    </lineage>
</organism>
<evidence type="ECO:0000313" key="3">
    <source>
        <dbReference type="Proteomes" id="UP001150266"/>
    </source>
</evidence>
<gene>
    <name evidence="2" type="ORF">J3R30DRAFT_417927</name>
</gene>
<keyword evidence="1" id="KW-0812">Transmembrane</keyword>
<protein>
    <submittedName>
        <fullName evidence="2">Uncharacterized protein</fullName>
    </submittedName>
</protein>
<comment type="caution">
    <text evidence="2">The sequence shown here is derived from an EMBL/GenBank/DDBJ whole genome shotgun (WGS) entry which is preliminary data.</text>
</comment>
<evidence type="ECO:0000313" key="2">
    <source>
        <dbReference type="EMBL" id="KAJ4476241.1"/>
    </source>
</evidence>
<proteinExistence type="predicted"/>
<accession>A0A9W9A8K0</accession>
<name>A0A9W9A8K0_9AGAR</name>